<evidence type="ECO:0008006" key="3">
    <source>
        <dbReference type="Google" id="ProtNLM"/>
    </source>
</evidence>
<accession>A0A0U4B1Y8</accession>
<keyword evidence="2" id="KW-1185">Reference proteome</keyword>
<gene>
    <name evidence="1" type="primary">86</name>
    <name evidence="1" type="ORF">CAPNMURICA_86</name>
</gene>
<evidence type="ECO:0000313" key="2">
    <source>
        <dbReference type="Proteomes" id="UP000222888"/>
    </source>
</evidence>
<dbReference type="GeneID" id="40079339"/>
<dbReference type="RefSeq" id="YP_009603459.1">
    <property type="nucleotide sequence ID" value="NC_041951.1"/>
</dbReference>
<dbReference type="OrthoDB" id="8644at10239"/>
<dbReference type="KEGG" id="vg:40079339"/>
<reference evidence="1 2" key="1">
    <citation type="submission" date="2015-11" db="EMBL/GenBank/DDBJ databases">
        <authorList>
            <person name="Amegashie A.K."/>
            <person name="Borst K.R."/>
            <person name="Casazza W.J."/>
            <person name="Chen K.H."/>
            <person name="Evans D.R."/>
            <person name="Huang J."/>
            <person name="Kaku B.M."/>
            <person name="Khetarpal S.K."/>
            <person name="Keifer M.E."/>
            <person name="Kolev H.M."/>
            <person name="McDonald H.N."/>
            <person name="Nkangabwa M.S."/>
            <person name="Rickstrew G.A."/>
            <person name="Schlossman J.R."/>
            <person name="Tender C.M."/>
            <person name="Thomas C.G."/>
            <person name="Vanderveen L.N."/>
            <person name="Varma R.N."/>
            <person name="Wong N."/>
            <person name="Zhang C.W."/>
            <person name="Cutting C.L."/>
            <person name="Davison P.A."/>
            <person name="Braun M.A."/>
            <person name="Lopez A.J."/>
            <person name="Jarvik J.W."/>
            <person name="Bradley K.W."/>
            <person name="Asai D.J."/>
            <person name="Bowman C.A."/>
            <person name="Russell D.A."/>
            <person name="Pope W.H."/>
            <person name="Jacobs-Sera D."/>
            <person name="Hendrix R.W."/>
            <person name="Hatfull G.F."/>
        </authorList>
    </citation>
    <scope>NUCLEOTIDE SEQUENCE [LARGE SCALE GENOMIC DNA]</scope>
</reference>
<organism evidence="1 2">
    <name type="scientific">Arthrobacter phage CapnMurica</name>
    <dbReference type="NCBI Taxonomy" id="1772294"/>
    <lineage>
        <taxon>Viruses</taxon>
        <taxon>Duplodnaviria</taxon>
        <taxon>Heunggongvirae</taxon>
        <taxon>Uroviricota</taxon>
        <taxon>Caudoviricetes</taxon>
        <taxon>Gordonvirus</taxon>
        <taxon>Gordonvirus captnmurica</taxon>
    </lineage>
</organism>
<sequence>MNFNQHLELQGHHALLSASTYSWTNYDLDKLEVWFARQLAKQQGTALHDLAATLIKFGQRLPESNKTLNMYVNDAIAYRMTPEQVLAYSRNCFGTADAISFRDNFLRIHDLKTGVTKASMRQLEVYAALTCLEYDLKPGEIQMELRLYINDEVLVHEPDVMVIAQIMSTITTFDRRIEEMREEAAA</sequence>
<dbReference type="EMBL" id="KU160641">
    <property type="protein sequence ID" value="ALY08686.1"/>
    <property type="molecule type" value="Genomic_DNA"/>
</dbReference>
<proteinExistence type="predicted"/>
<name>A0A0U4B1Y8_9CAUD</name>
<dbReference type="Proteomes" id="UP000222888">
    <property type="component" value="Segment"/>
</dbReference>
<evidence type="ECO:0000313" key="1">
    <source>
        <dbReference type="EMBL" id="ALY08686.1"/>
    </source>
</evidence>
<protein>
    <recommendedName>
        <fullName evidence="3">Exonuclease</fullName>
    </recommendedName>
</protein>